<name>A0AAD4J3M2_PERFH</name>
<feature type="compositionally biased region" description="Acidic residues" evidence="2">
    <location>
        <begin position="144"/>
        <end position="160"/>
    </location>
</feature>
<reference evidence="4 5" key="1">
    <citation type="journal article" date="2021" name="Nat. Commun.">
        <title>Incipient diploidization of the medicinal plant Perilla within 10,000 years.</title>
        <authorList>
            <person name="Zhang Y."/>
            <person name="Shen Q."/>
            <person name="Leng L."/>
            <person name="Zhang D."/>
            <person name="Chen S."/>
            <person name="Shi Y."/>
            <person name="Ning Z."/>
            <person name="Chen S."/>
        </authorList>
    </citation>
    <scope>NUCLEOTIDE SEQUENCE [LARGE SCALE GENOMIC DNA]</scope>
    <source>
        <strain evidence="5">cv. PC099</strain>
    </source>
</reference>
<comment type="similarity">
    <text evidence="1">Belongs to the fantastic four family.</text>
</comment>
<dbReference type="PANTHER" id="PTHR33155:SF8">
    <property type="entry name" value="PROTEIN FANTASTIC FOUR 1"/>
    <property type="match status" value="1"/>
</dbReference>
<dbReference type="InterPro" id="IPR021410">
    <property type="entry name" value="FAF"/>
</dbReference>
<evidence type="ECO:0000313" key="5">
    <source>
        <dbReference type="Proteomes" id="UP001190926"/>
    </source>
</evidence>
<dbReference type="Proteomes" id="UP001190926">
    <property type="component" value="Unassembled WGS sequence"/>
</dbReference>
<protein>
    <recommendedName>
        <fullName evidence="3">FAF domain-containing protein</fullName>
    </recommendedName>
</protein>
<accession>A0AAD4J3M2</accession>
<feature type="region of interest" description="Disordered" evidence="2">
    <location>
        <begin position="56"/>
        <end position="90"/>
    </location>
</feature>
<evidence type="ECO:0000256" key="1">
    <source>
        <dbReference type="ARBA" id="ARBA00008690"/>
    </source>
</evidence>
<dbReference type="PANTHER" id="PTHR33155">
    <property type="entry name" value="FANTASTIC FOUR-LIKE PROTEIN (DUF3049)"/>
    <property type="match status" value="1"/>
</dbReference>
<comment type="caution">
    <text evidence="4">The sequence shown here is derived from an EMBL/GenBank/DDBJ whole genome shotgun (WGS) entry which is preliminary data.</text>
</comment>
<proteinExistence type="inferred from homology"/>
<dbReference type="InterPro" id="IPR046431">
    <property type="entry name" value="FAF_dom"/>
</dbReference>
<keyword evidence="5" id="KW-1185">Reference proteome</keyword>
<evidence type="ECO:0000313" key="4">
    <source>
        <dbReference type="EMBL" id="KAH6826050.1"/>
    </source>
</evidence>
<feature type="region of interest" description="Disordered" evidence="2">
    <location>
        <begin position="137"/>
        <end position="160"/>
    </location>
</feature>
<feature type="domain" description="FAF" evidence="3">
    <location>
        <begin position="82"/>
        <end position="134"/>
    </location>
</feature>
<evidence type="ECO:0000256" key="2">
    <source>
        <dbReference type="SAM" id="MobiDB-lite"/>
    </source>
</evidence>
<gene>
    <name evidence="4" type="ORF">C2S53_001487</name>
</gene>
<sequence length="205" mass="21987">MVEYSNAGYVHPLSKASSSFLSANSLEMCTESLGSETGSNIHQFDFEELMINMEERERQRQRGIQPPQSIKKAKHGGGGGGFPPPLTSISGSECVRVRTHREGGRLVIKAFTLSSSGSNSFVAERGNGRLRLSLLKDCSGGEGGGEEEEEDEVDDEEEVDWENNGLCGKVGCVINGNGNGGSSRCNGDTSSRKRLHTLPFCVAIS</sequence>
<dbReference type="EMBL" id="SDAM02000167">
    <property type="protein sequence ID" value="KAH6826050.1"/>
    <property type="molecule type" value="Genomic_DNA"/>
</dbReference>
<evidence type="ECO:0000259" key="3">
    <source>
        <dbReference type="Pfam" id="PF11250"/>
    </source>
</evidence>
<organism evidence="4 5">
    <name type="scientific">Perilla frutescens var. hirtella</name>
    <name type="common">Perilla citriodora</name>
    <name type="synonym">Perilla setoyensis</name>
    <dbReference type="NCBI Taxonomy" id="608512"/>
    <lineage>
        <taxon>Eukaryota</taxon>
        <taxon>Viridiplantae</taxon>
        <taxon>Streptophyta</taxon>
        <taxon>Embryophyta</taxon>
        <taxon>Tracheophyta</taxon>
        <taxon>Spermatophyta</taxon>
        <taxon>Magnoliopsida</taxon>
        <taxon>eudicotyledons</taxon>
        <taxon>Gunneridae</taxon>
        <taxon>Pentapetalae</taxon>
        <taxon>asterids</taxon>
        <taxon>lamiids</taxon>
        <taxon>Lamiales</taxon>
        <taxon>Lamiaceae</taxon>
        <taxon>Nepetoideae</taxon>
        <taxon>Elsholtzieae</taxon>
        <taxon>Perilla</taxon>
    </lineage>
</organism>
<dbReference type="Pfam" id="PF11250">
    <property type="entry name" value="FAF"/>
    <property type="match status" value="1"/>
</dbReference>
<dbReference type="AlphaFoldDB" id="A0AAD4J3M2"/>